<feature type="domain" description="Ion transport" evidence="7">
    <location>
        <begin position="562"/>
        <end position="680"/>
    </location>
</feature>
<dbReference type="InterPro" id="IPR005821">
    <property type="entry name" value="Ion_trans_dom"/>
</dbReference>
<evidence type="ECO:0000256" key="1">
    <source>
        <dbReference type="ARBA" id="ARBA00004141"/>
    </source>
</evidence>
<dbReference type="AlphaFoldDB" id="A0A813G2G5"/>
<keyword evidence="3 6" id="KW-1133">Transmembrane helix</keyword>
<sequence>MFNVSMRLRILLMVFQRAINPTLYFSLLFMVFHYCSALAGLQLYYITDSLENTVGLGFDNFPNAFFTVMAVFAGDGWFAIFVEQLRNKDNIFLGIVFYIFCFVLGRLILRNLLLGIVAAEFAIARDSLKQHFRLRLVLAHRRKILETNRRIEQIKAMMVFQEDETEPESPKWPPDAVRPIKPYPGMTRARNMDVLKMIQKKCAAGSRRTEAGKIHNFIHTSYPWPGISLQEPSIALSQDAKTLQKIEPERMQIDTQAAATPTHTLLPDAKHMSPPPCTDVIVDMQSCNLSALEDVRGRALQSSRRLCPELHEQALQPPLCPLQRTQQGDFSLGSRRPQVLELRLESLLVGRSREEQRSLDTRSSSFSTGFEDVVHDGGSGSLRRRAVCAHGLQMSEPTCTGFRERFQRARRSAFFEASRQEQPSPPVSRKDREAPARSAFRRVHSSQHMAAPMEASHPLEPTDEELNASGAGDSKDLRGLGLGLSVGTSRDEAEVFAVAAALVDVMQADARAEAADARAEAAAARAAAMAAPAAAATVRVPHPEDYADSFPQKLAIRIVLSRFFEPAIMVSIILSSISSAFQNPYQDDNAMGRMICDVIDQISVLVVLLEMMVRIMAMGLRRSPKYCEPGQFPGYFRVGWHKIDFVIVVTGILYAAASMMSLGRLVELKTMRTLKIVGIFATRSPPGQEQWSPSCSGVTD</sequence>
<keyword evidence="4 6" id="KW-0472">Membrane</keyword>
<protein>
    <recommendedName>
        <fullName evidence="7">Ion transport domain-containing protein</fullName>
    </recommendedName>
</protein>
<feature type="transmembrane region" description="Helical" evidence="6">
    <location>
        <begin position="91"/>
        <end position="109"/>
    </location>
</feature>
<dbReference type="GO" id="GO:0001518">
    <property type="term" value="C:voltage-gated sodium channel complex"/>
    <property type="evidence" value="ECO:0007669"/>
    <property type="project" value="TreeGrafter"/>
</dbReference>
<dbReference type="InterPro" id="IPR043203">
    <property type="entry name" value="VGCC_Ca_Na"/>
</dbReference>
<dbReference type="Gene3D" id="1.10.287.70">
    <property type="match status" value="1"/>
</dbReference>
<evidence type="ECO:0000256" key="4">
    <source>
        <dbReference type="ARBA" id="ARBA00023136"/>
    </source>
</evidence>
<keyword evidence="2 6" id="KW-0812">Transmembrane</keyword>
<dbReference type="SUPFAM" id="SSF81324">
    <property type="entry name" value="Voltage-gated potassium channels"/>
    <property type="match status" value="2"/>
</dbReference>
<feature type="transmembrane region" description="Helical" evidence="6">
    <location>
        <begin position="640"/>
        <end position="662"/>
    </location>
</feature>
<feature type="domain" description="Ion transport" evidence="7">
    <location>
        <begin position="4"/>
        <end position="125"/>
    </location>
</feature>
<gene>
    <name evidence="8" type="ORF">PGLA1383_LOCUS38569</name>
</gene>
<feature type="region of interest" description="Disordered" evidence="5">
    <location>
        <begin position="414"/>
        <end position="473"/>
    </location>
</feature>
<evidence type="ECO:0000256" key="3">
    <source>
        <dbReference type="ARBA" id="ARBA00022989"/>
    </source>
</evidence>
<evidence type="ECO:0000313" key="8">
    <source>
        <dbReference type="EMBL" id="CAE8621050.1"/>
    </source>
</evidence>
<dbReference type="PANTHER" id="PTHR10037:SF62">
    <property type="entry name" value="SODIUM CHANNEL PROTEIN 60E"/>
    <property type="match status" value="1"/>
</dbReference>
<comment type="subcellular location">
    <subcellularLocation>
        <location evidence="1">Membrane</location>
        <topology evidence="1">Multi-pass membrane protein</topology>
    </subcellularLocation>
</comment>
<reference evidence="8" key="1">
    <citation type="submission" date="2021-02" db="EMBL/GenBank/DDBJ databases">
        <authorList>
            <person name="Dougan E. K."/>
            <person name="Rhodes N."/>
            <person name="Thang M."/>
            <person name="Chan C."/>
        </authorList>
    </citation>
    <scope>NUCLEOTIDE SEQUENCE</scope>
</reference>
<accession>A0A813G2G5</accession>
<dbReference type="Gene3D" id="1.20.120.350">
    <property type="entry name" value="Voltage-gated potassium channels. Chain C"/>
    <property type="match status" value="1"/>
</dbReference>
<name>A0A813G2G5_POLGL</name>
<comment type="caution">
    <text evidence="8">The sequence shown here is derived from an EMBL/GenBank/DDBJ whole genome shotgun (WGS) entry which is preliminary data.</text>
</comment>
<evidence type="ECO:0000259" key="7">
    <source>
        <dbReference type="Pfam" id="PF00520"/>
    </source>
</evidence>
<dbReference type="InterPro" id="IPR027359">
    <property type="entry name" value="Volt_channel_dom_sf"/>
</dbReference>
<dbReference type="GO" id="GO:0005248">
    <property type="term" value="F:voltage-gated sodium channel activity"/>
    <property type="evidence" value="ECO:0007669"/>
    <property type="project" value="TreeGrafter"/>
</dbReference>
<keyword evidence="9" id="KW-1185">Reference proteome</keyword>
<proteinExistence type="predicted"/>
<evidence type="ECO:0000256" key="6">
    <source>
        <dbReference type="SAM" id="Phobius"/>
    </source>
</evidence>
<evidence type="ECO:0000256" key="2">
    <source>
        <dbReference type="ARBA" id="ARBA00022692"/>
    </source>
</evidence>
<organism evidence="8 9">
    <name type="scientific">Polarella glacialis</name>
    <name type="common">Dinoflagellate</name>
    <dbReference type="NCBI Taxonomy" id="89957"/>
    <lineage>
        <taxon>Eukaryota</taxon>
        <taxon>Sar</taxon>
        <taxon>Alveolata</taxon>
        <taxon>Dinophyceae</taxon>
        <taxon>Suessiales</taxon>
        <taxon>Suessiaceae</taxon>
        <taxon>Polarella</taxon>
    </lineage>
</organism>
<dbReference type="Pfam" id="PF00520">
    <property type="entry name" value="Ion_trans"/>
    <property type="match status" value="2"/>
</dbReference>
<dbReference type="PANTHER" id="PTHR10037">
    <property type="entry name" value="VOLTAGE-GATED CATION CHANNEL CALCIUM AND SODIUM"/>
    <property type="match status" value="1"/>
</dbReference>
<evidence type="ECO:0000256" key="5">
    <source>
        <dbReference type="SAM" id="MobiDB-lite"/>
    </source>
</evidence>
<feature type="transmembrane region" description="Helical" evidence="6">
    <location>
        <begin position="64"/>
        <end position="82"/>
    </location>
</feature>
<dbReference type="Proteomes" id="UP000654075">
    <property type="component" value="Unassembled WGS sequence"/>
</dbReference>
<feature type="transmembrane region" description="Helical" evidence="6">
    <location>
        <begin position="21"/>
        <end position="44"/>
    </location>
</feature>
<evidence type="ECO:0000313" key="9">
    <source>
        <dbReference type="Proteomes" id="UP000654075"/>
    </source>
</evidence>
<dbReference type="EMBL" id="CAJNNV010027633">
    <property type="protein sequence ID" value="CAE8621050.1"/>
    <property type="molecule type" value="Genomic_DNA"/>
</dbReference>